<keyword evidence="9 11" id="KW-0539">Nucleus</keyword>
<feature type="compositionally biased region" description="Basic residues" evidence="12">
    <location>
        <begin position="668"/>
        <end position="680"/>
    </location>
</feature>
<evidence type="ECO:0000256" key="11">
    <source>
        <dbReference type="RuleBase" id="RU364117"/>
    </source>
</evidence>
<dbReference type="Pfam" id="PF00270">
    <property type="entry name" value="DEAD"/>
    <property type="match status" value="1"/>
</dbReference>
<evidence type="ECO:0000256" key="9">
    <source>
        <dbReference type="ARBA" id="ARBA00023242"/>
    </source>
</evidence>
<dbReference type="CDD" id="cd17920">
    <property type="entry name" value="DEXHc_RecQ"/>
    <property type="match status" value="1"/>
</dbReference>
<dbReference type="InterPro" id="IPR036388">
    <property type="entry name" value="WH-like_DNA-bd_sf"/>
</dbReference>
<dbReference type="InterPro" id="IPR001650">
    <property type="entry name" value="Helicase_C-like"/>
</dbReference>
<dbReference type="Gene3D" id="3.40.50.300">
    <property type="entry name" value="P-loop containing nucleotide triphosphate hydrolases"/>
    <property type="match status" value="2"/>
</dbReference>
<evidence type="ECO:0000256" key="1">
    <source>
        <dbReference type="ARBA" id="ARBA00004123"/>
    </source>
</evidence>
<dbReference type="Pfam" id="PF09382">
    <property type="entry name" value="RQC"/>
    <property type="match status" value="1"/>
</dbReference>
<evidence type="ECO:0000256" key="4">
    <source>
        <dbReference type="ARBA" id="ARBA00022801"/>
    </source>
</evidence>
<dbReference type="PANTHER" id="PTHR13710:SF153">
    <property type="entry name" value="RECQ-LIKE DNA HELICASE BLM"/>
    <property type="match status" value="1"/>
</dbReference>
<accession>A0A2G5B244</accession>
<dbReference type="GO" id="GO:0005737">
    <property type="term" value="C:cytoplasm"/>
    <property type="evidence" value="ECO:0007669"/>
    <property type="project" value="TreeGrafter"/>
</dbReference>
<dbReference type="OrthoDB" id="10261556at2759"/>
<dbReference type="EC" id="5.6.2.4" evidence="11"/>
<name>A0A2G5B244_COERN</name>
<evidence type="ECO:0000259" key="14">
    <source>
        <dbReference type="PROSITE" id="PS51194"/>
    </source>
</evidence>
<dbReference type="Pfam" id="PF16124">
    <property type="entry name" value="RecQ_Zn_bind"/>
    <property type="match status" value="1"/>
</dbReference>
<dbReference type="SUPFAM" id="SSF46785">
    <property type="entry name" value="Winged helix' DNA-binding domain"/>
    <property type="match status" value="1"/>
</dbReference>
<comment type="catalytic activity">
    <reaction evidence="11">
        <text>ATP + H2O = ADP + phosphate + H(+)</text>
        <dbReference type="Rhea" id="RHEA:13065"/>
        <dbReference type="ChEBI" id="CHEBI:15377"/>
        <dbReference type="ChEBI" id="CHEBI:15378"/>
        <dbReference type="ChEBI" id="CHEBI:30616"/>
        <dbReference type="ChEBI" id="CHEBI:43474"/>
        <dbReference type="ChEBI" id="CHEBI:456216"/>
    </reaction>
</comment>
<feature type="compositionally biased region" description="Low complexity" evidence="12">
    <location>
        <begin position="735"/>
        <end position="746"/>
    </location>
</feature>
<dbReference type="InterPro" id="IPR018982">
    <property type="entry name" value="RQC_domain"/>
</dbReference>
<keyword evidence="8" id="KW-0413">Isomerase</keyword>
<dbReference type="FunFam" id="3.40.50.300:FF:000296">
    <property type="entry name" value="ATP-dependent DNA helicase RecQ"/>
    <property type="match status" value="1"/>
</dbReference>
<proteinExistence type="inferred from homology"/>
<dbReference type="InterPro" id="IPR036390">
    <property type="entry name" value="WH_DNA-bd_sf"/>
</dbReference>
<evidence type="ECO:0000313" key="15">
    <source>
        <dbReference type="EMBL" id="PIA13075.1"/>
    </source>
</evidence>
<dbReference type="GO" id="GO:0043138">
    <property type="term" value="F:3'-5' DNA helicase activity"/>
    <property type="evidence" value="ECO:0007669"/>
    <property type="project" value="UniProtKB-EC"/>
</dbReference>
<evidence type="ECO:0000256" key="10">
    <source>
        <dbReference type="ARBA" id="ARBA00034617"/>
    </source>
</evidence>
<keyword evidence="4 11" id="KW-0378">Hydrolase</keyword>
<dbReference type="AlphaFoldDB" id="A0A2G5B244"/>
<dbReference type="InterPro" id="IPR032284">
    <property type="entry name" value="RecQ_Zn-bd"/>
</dbReference>
<dbReference type="PROSITE" id="PS51192">
    <property type="entry name" value="HELICASE_ATP_BIND_1"/>
    <property type="match status" value="1"/>
</dbReference>
<comment type="similarity">
    <text evidence="2 11">Belongs to the helicase family. RecQ subfamily.</text>
</comment>
<keyword evidence="3 11" id="KW-0547">Nucleotide-binding</keyword>
<dbReference type="SMART" id="SM00956">
    <property type="entry name" value="RQC"/>
    <property type="match status" value="1"/>
</dbReference>
<protein>
    <recommendedName>
        <fullName evidence="11">ATP-dependent DNA helicase</fullName>
        <ecNumber evidence="11">5.6.2.4</ecNumber>
    </recommendedName>
</protein>
<dbReference type="STRING" id="763665.A0A2G5B244"/>
<dbReference type="SMART" id="SM00490">
    <property type="entry name" value="HELICc"/>
    <property type="match status" value="1"/>
</dbReference>
<dbReference type="GO" id="GO:0005634">
    <property type="term" value="C:nucleus"/>
    <property type="evidence" value="ECO:0007669"/>
    <property type="project" value="UniProtKB-SubCell"/>
</dbReference>
<dbReference type="NCBIfam" id="TIGR00614">
    <property type="entry name" value="recQ_fam"/>
    <property type="match status" value="1"/>
</dbReference>
<evidence type="ECO:0000256" key="12">
    <source>
        <dbReference type="SAM" id="MobiDB-lite"/>
    </source>
</evidence>
<keyword evidence="16" id="KW-1185">Reference proteome</keyword>
<dbReference type="GO" id="GO:0006260">
    <property type="term" value="P:DNA replication"/>
    <property type="evidence" value="ECO:0007669"/>
    <property type="project" value="InterPro"/>
</dbReference>
<dbReference type="SUPFAM" id="SSF52540">
    <property type="entry name" value="P-loop containing nucleoside triphosphate hydrolases"/>
    <property type="match status" value="2"/>
</dbReference>
<evidence type="ECO:0000259" key="13">
    <source>
        <dbReference type="PROSITE" id="PS51192"/>
    </source>
</evidence>
<dbReference type="GO" id="GO:0000724">
    <property type="term" value="P:double-strand break repair via homologous recombination"/>
    <property type="evidence" value="ECO:0007669"/>
    <property type="project" value="TreeGrafter"/>
</dbReference>
<dbReference type="InterPro" id="IPR004589">
    <property type="entry name" value="DNA_helicase_ATP-dep_RecQ"/>
</dbReference>
<evidence type="ECO:0000313" key="16">
    <source>
        <dbReference type="Proteomes" id="UP000242474"/>
    </source>
</evidence>
<keyword evidence="6 11" id="KW-0067">ATP-binding</keyword>
<dbReference type="InterPro" id="IPR002464">
    <property type="entry name" value="DNA/RNA_helicase_DEAH_CS"/>
</dbReference>
<dbReference type="EMBL" id="KZ303549">
    <property type="protein sequence ID" value="PIA13075.1"/>
    <property type="molecule type" value="Genomic_DNA"/>
</dbReference>
<dbReference type="GO" id="GO:0005694">
    <property type="term" value="C:chromosome"/>
    <property type="evidence" value="ECO:0007669"/>
    <property type="project" value="TreeGrafter"/>
</dbReference>
<dbReference type="FunFam" id="3.40.50.300:FF:001975">
    <property type="entry name" value="ATP-dependent DNA helicase"/>
    <property type="match status" value="1"/>
</dbReference>
<dbReference type="GO" id="GO:0005524">
    <property type="term" value="F:ATP binding"/>
    <property type="evidence" value="ECO:0007669"/>
    <property type="project" value="UniProtKB-KW"/>
</dbReference>
<dbReference type="GO" id="GO:0016887">
    <property type="term" value="F:ATP hydrolysis activity"/>
    <property type="evidence" value="ECO:0007669"/>
    <property type="project" value="RHEA"/>
</dbReference>
<evidence type="ECO:0000256" key="5">
    <source>
        <dbReference type="ARBA" id="ARBA00022806"/>
    </source>
</evidence>
<feature type="region of interest" description="Disordered" evidence="12">
    <location>
        <begin position="662"/>
        <end position="764"/>
    </location>
</feature>
<dbReference type="InterPro" id="IPR011545">
    <property type="entry name" value="DEAD/DEAH_box_helicase_dom"/>
</dbReference>
<evidence type="ECO:0000256" key="7">
    <source>
        <dbReference type="ARBA" id="ARBA00023125"/>
    </source>
</evidence>
<feature type="domain" description="Helicase ATP-binding" evidence="13">
    <location>
        <begin position="153"/>
        <end position="332"/>
    </location>
</feature>
<comment type="catalytic activity">
    <reaction evidence="10 11">
        <text>Couples ATP hydrolysis with the unwinding of duplex DNA by translocating in the 3'-5' direction.</text>
        <dbReference type="EC" id="5.6.2.4"/>
    </reaction>
</comment>
<organism evidence="15 16">
    <name type="scientific">Coemansia reversa (strain ATCC 12441 / NRRL 1564)</name>
    <dbReference type="NCBI Taxonomy" id="763665"/>
    <lineage>
        <taxon>Eukaryota</taxon>
        <taxon>Fungi</taxon>
        <taxon>Fungi incertae sedis</taxon>
        <taxon>Zoopagomycota</taxon>
        <taxon>Kickxellomycotina</taxon>
        <taxon>Kickxellomycetes</taxon>
        <taxon>Kickxellales</taxon>
        <taxon>Kickxellaceae</taxon>
        <taxon>Coemansia</taxon>
    </lineage>
</organism>
<dbReference type="Gene3D" id="1.10.10.10">
    <property type="entry name" value="Winged helix-like DNA-binding domain superfamily/Winged helix DNA-binding domain"/>
    <property type="match status" value="1"/>
</dbReference>
<keyword evidence="5 11" id="KW-0347">Helicase</keyword>
<evidence type="ECO:0000256" key="2">
    <source>
        <dbReference type="ARBA" id="ARBA00005446"/>
    </source>
</evidence>
<sequence length="764" mass="85649">MSKRMGALAKEKARISDQICDLEFEDEIGNENKISLLRQKRIDIMREIAQLQSNNTPTQKVDRSVCKPRITTVASSAPVSGIVRLGNADSLSAENTNGTEVSYNTNYATEIIKPSDPEPNQPETTYPWTRDVHKALRQVFNMKDFRSRQLEAINATLEGKDVFVLMPTGGGKSLCFQLPAIIHKGKTRGVTIVVSPLLSLMQDQVEHLVGWGIPALSLTGTLPAERRAHVFRELDVPEPRLRLLYMTPEMLGKSHAARDVIDRLYKRGQLARFVVDEAHCLSQWGHDFRPDYTQLGNFHKMYRDIPFMALTATANAKVRMDIINHLHIHGCLTTTSSFNRTNLFYEIRPKTSTTLNDIHALIATRHPGESGIIYCTSKKNCEVMAHDLRARFQIRAEHYHAGLEKEDRIRVQQRWQHNELQVIVATIAFGMGIDKPDVRFVIHHSLPTSLEGYYQETGRAGRDGKPAICVLFYTYRDKASLEYMIDRGDGDWELKERQRQQVRQVIQFCENDTDCRRQLVLSYFGEQFDAEQCHRTCDNCRTRQSAPRVEVDLTGEARALIETVQLLGEKRMSTTLLQLIDILKGSRNRRLLDRGDDALPAYNRGKDLSKTDSERLCHHLVLRQVLDEYCESNAMGFVSSYVKLGCNAGRVLQGQQPVLLRIADSKQRKPPASKQKKTSSKGRTSTAWSAPPPPPPTVAARATKRAATHGSGSGSGSNSDGSLVVTKSTSKHFRAANGASNSANRGGSVGNSGLKPMSFRSTQL</sequence>
<dbReference type="SMART" id="SM00487">
    <property type="entry name" value="DEXDc"/>
    <property type="match status" value="1"/>
</dbReference>
<feature type="domain" description="Helicase C-terminal" evidence="14">
    <location>
        <begin position="354"/>
        <end position="514"/>
    </location>
</feature>
<evidence type="ECO:0000256" key="8">
    <source>
        <dbReference type="ARBA" id="ARBA00023235"/>
    </source>
</evidence>
<dbReference type="GO" id="GO:0003677">
    <property type="term" value="F:DNA binding"/>
    <property type="evidence" value="ECO:0007669"/>
    <property type="project" value="UniProtKB-KW"/>
</dbReference>
<evidence type="ECO:0000256" key="6">
    <source>
        <dbReference type="ARBA" id="ARBA00022840"/>
    </source>
</evidence>
<evidence type="ECO:0000256" key="3">
    <source>
        <dbReference type="ARBA" id="ARBA00022741"/>
    </source>
</evidence>
<dbReference type="PROSITE" id="PS51194">
    <property type="entry name" value="HELICASE_CTER"/>
    <property type="match status" value="1"/>
</dbReference>
<dbReference type="Pfam" id="PF00271">
    <property type="entry name" value="Helicase_C"/>
    <property type="match status" value="1"/>
</dbReference>
<dbReference type="Proteomes" id="UP000242474">
    <property type="component" value="Unassembled WGS sequence"/>
</dbReference>
<gene>
    <name evidence="15" type="ORF">COEREDRAFT_78278</name>
</gene>
<comment type="subcellular location">
    <subcellularLocation>
        <location evidence="1 11">Nucleus</location>
    </subcellularLocation>
</comment>
<dbReference type="CDD" id="cd18794">
    <property type="entry name" value="SF2_C_RecQ"/>
    <property type="match status" value="1"/>
</dbReference>
<dbReference type="PANTHER" id="PTHR13710">
    <property type="entry name" value="DNA HELICASE RECQ FAMILY MEMBER"/>
    <property type="match status" value="1"/>
</dbReference>
<dbReference type="InterPro" id="IPR027417">
    <property type="entry name" value="P-loop_NTPase"/>
</dbReference>
<reference evidence="15 16" key="1">
    <citation type="journal article" date="2015" name="Genome Biol. Evol.">
        <title>Phylogenomic analyses indicate that early fungi evolved digesting cell walls of algal ancestors of land plants.</title>
        <authorList>
            <person name="Chang Y."/>
            <person name="Wang S."/>
            <person name="Sekimoto S."/>
            <person name="Aerts A.L."/>
            <person name="Choi C."/>
            <person name="Clum A."/>
            <person name="LaButti K.M."/>
            <person name="Lindquist E.A."/>
            <person name="Yee Ngan C."/>
            <person name="Ohm R.A."/>
            <person name="Salamov A.A."/>
            <person name="Grigoriev I.V."/>
            <person name="Spatafora J.W."/>
            <person name="Berbee M.L."/>
        </authorList>
    </citation>
    <scope>NUCLEOTIDE SEQUENCE [LARGE SCALE GENOMIC DNA]</scope>
    <source>
        <strain evidence="15 16">NRRL 1564</strain>
    </source>
</reference>
<keyword evidence="7" id="KW-0238">DNA-binding</keyword>
<dbReference type="GO" id="GO:0009378">
    <property type="term" value="F:four-way junction helicase activity"/>
    <property type="evidence" value="ECO:0007669"/>
    <property type="project" value="TreeGrafter"/>
</dbReference>
<dbReference type="PROSITE" id="PS00690">
    <property type="entry name" value="DEAH_ATP_HELICASE"/>
    <property type="match status" value="1"/>
</dbReference>
<dbReference type="InterPro" id="IPR014001">
    <property type="entry name" value="Helicase_ATP-bd"/>
</dbReference>